<reference evidence="2" key="1">
    <citation type="submission" date="2023-06" db="EMBL/GenBank/DDBJ databases">
        <title>Genome-scale phylogeny and comparative genomics of the fungal order Sordariales.</title>
        <authorList>
            <consortium name="Lawrence Berkeley National Laboratory"/>
            <person name="Hensen N."/>
            <person name="Bonometti L."/>
            <person name="Westerberg I."/>
            <person name="Brannstrom I.O."/>
            <person name="Guillou S."/>
            <person name="Cros-Aarteil S."/>
            <person name="Calhoun S."/>
            <person name="Haridas S."/>
            <person name="Kuo A."/>
            <person name="Mondo S."/>
            <person name="Pangilinan J."/>
            <person name="Riley R."/>
            <person name="LaButti K."/>
            <person name="Andreopoulos B."/>
            <person name="Lipzen A."/>
            <person name="Chen C."/>
            <person name="Yanf M."/>
            <person name="Daum C."/>
            <person name="Ng V."/>
            <person name="Clum A."/>
            <person name="Steindorff A."/>
            <person name="Ohm R."/>
            <person name="Martin F."/>
            <person name="Silar P."/>
            <person name="Natvig D."/>
            <person name="Lalanne C."/>
            <person name="Gautier V."/>
            <person name="Ament-velasquez S.L."/>
            <person name="Kruys A."/>
            <person name="Hutchinson M.I."/>
            <person name="Powell A.J."/>
            <person name="Barry K."/>
            <person name="Miller A.N."/>
            <person name="Grigoriev I.V."/>
            <person name="Debuchy R."/>
            <person name="Gladieux P."/>
            <person name="Thoren M.H."/>
            <person name="Johannesson H."/>
        </authorList>
    </citation>
    <scope>NUCLEOTIDE SEQUENCE</scope>
    <source>
        <strain evidence="2">SMH2392-1A</strain>
    </source>
</reference>
<proteinExistence type="predicted"/>
<evidence type="ECO:0000313" key="3">
    <source>
        <dbReference type="Proteomes" id="UP001172101"/>
    </source>
</evidence>
<evidence type="ECO:0000313" key="2">
    <source>
        <dbReference type="EMBL" id="KAK0727114.1"/>
    </source>
</evidence>
<comment type="caution">
    <text evidence="2">The sequence shown here is derived from an EMBL/GenBank/DDBJ whole genome shotgun (WGS) entry which is preliminary data.</text>
</comment>
<evidence type="ECO:0000256" key="1">
    <source>
        <dbReference type="SAM" id="MobiDB-lite"/>
    </source>
</evidence>
<feature type="compositionally biased region" description="Low complexity" evidence="1">
    <location>
        <begin position="99"/>
        <end position="111"/>
    </location>
</feature>
<feature type="region of interest" description="Disordered" evidence="1">
    <location>
        <begin position="89"/>
        <end position="125"/>
    </location>
</feature>
<organism evidence="2 3">
    <name type="scientific">Lasiosphaeria miniovina</name>
    <dbReference type="NCBI Taxonomy" id="1954250"/>
    <lineage>
        <taxon>Eukaryota</taxon>
        <taxon>Fungi</taxon>
        <taxon>Dikarya</taxon>
        <taxon>Ascomycota</taxon>
        <taxon>Pezizomycotina</taxon>
        <taxon>Sordariomycetes</taxon>
        <taxon>Sordariomycetidae</taxon>
        <taxon>Sordariales</taxon>
        <taxon>Lasiosphaeriaceae</taxon>
        <taxon>Lasiosphaeria</taxon>
    </lineage>
</organism>
<keyword evidence="3" id="KW-1185">Reference proteome</keyword>
<dbReference type="EMBL" id="JAUIRO010000002">
    <property type="protein sequence ID" value="KAK0727114.1"/>
    <property type="molecule type" value="Genomic_DNA"/>
</dbReference>
<dbReference type="GeneID" id="85316581"/>
<dbReference type="Proteomes" id="UP001172101">
    <property type="component" value="Unassembled WGS sequence"/>
</dbReference>
<name>A0AA40E3W8_9PEZI</name>
<gene>
    <name evidence="2" type="ORF">B0T26DRAFT_117908</name>
</gene>
<protein>
    <submittedName>
        <fullName evidence="2">Uncharacterized protein</fullName>
    </submittedName>
</protein>
<dbReference type="RefSeq" id="XP_060299970.1">
    <property type="nucleotide sequence ID" value="XM_060433310.1"/>
</dbReference>
<accession>A0AA40E3W8</accession>
<dbReference type="AlphaFoldDB" id="A0AA40E3W8"/>
<sequence length="125" mass="13548">MGRRGLRRCLQRAAEDWFPGLVQLFARLVFPLRLSALSVRSVCSSWTAELVSARQYASNSSSLQLTCCSSPTGAARWRSSTLHHTVKDQTHTQAGVVQTPTATSSSSASPSCQLSLPELPSRRAS</sequence>